<name>A0ACC3SJ89_9PEZI</name>
<keyword evidence="2" id="KW-1185">Reference proteome</keyword>
<organism evidence="1 2">
    <name type="scientific">Zalaria obscura</name>
    <dbReference type="NCBI Taxonomy" id="2024903"/>
    <lineage>
        <taxon>Eukaryota</taxon>
        <taxon>Fungi</taxon>
        <taxon>Dikarya</taxon>
        <taxon>Ascomycota</taxon>
        <taxon>Pezizomycotina</taxon>
        <taxon>Dothideomycetes</taxon>
        <taxon>Dothideomycetidae</taxon>
        <taxon>Dothideales</taxon>
        <taxon>Zalariaceae</taxon>
        <taxon>Zalaria</taxon>
    </lineage>
</organism>
<dbReference type="EMBL" id="JAMKPW020000009">
    <property type="protein sequence ID" value="KAK8215194.1"/>
    <property type="molecule type" value="Genomic_DNA"/>
</dbReference>
<protein>
    <submittedName>
        <fullName evidence="1">Uncharacterized protein</fullName>
    </submittedName>
</protein>
<comment type="caution">
    <text evidence="1">The sequence shown here is derived from an EMBL/GenBank/DDBJ whole genome shotgun (WGS) entry which is preliminary data.</text>
</comment>
<proteinExistence type="predicted"/>
<gene>
    <name evidence="1" type="ORF">M8818_002205</name>
</gene>
<evidence type="ECO:0000313" key="2">
    <source>
        <dbReference type="Proteomes" id="UP001320706"/>
    </source>
</evidence>
<dbReference type="Proteomes" id="UP001320706">
    <property type="component" value="Unassembled WGS sequence"/>
</dbReference>
<reference evidence="1" key="1">
    <citation type="submission" date="2024-02" db="EMBL/GenBank/DDBJ databases">
        <title>Metagenome Assembled Genome of Zalaria obscura JY119.</title>
        <authorList>
            <person name="Vighnesh L."/>
            <person name="Jagadeeshwari U."/>
            <person name="Venkata Ramana C."/>
            <person name="Sasikala C."/>
        </authorList>
    </citation>
    <scope>NUCLEOTIDE SEQUENCE</scope>
    <source>
        <strain evidence="1">JY119</strain>
    </source>
</reference>
<sequence length="2470" mass="275889">MRGLLSCFLACSAGLVFALQYDPAQVEFNLNTNQQAQTAVDYTGEWENHDFNPSPKNWRFPIYSLFLDRFVNGDPSNDDANGTVFEHDVSSTQLRHGGDLVGLTDTLDYIQGMGVKASAGCGNDGIQPADQHKGIYIAGTPFINQPWKSDDRHFGNIDDWRAAVNEIHSRGIMGDLIAFTGFENASTPFDPKEHTALWKTDRRYPDFTFDNTYNPTCQYPRFWNESGGLVLPQLNSNFSELVGCYESEFDQVRNSQVETARIDDNVLTRFTKYGDTEAFGVFPDWQRQLSKFASVQDRLREWNPSVLAKLQQMSCVTIGMLDIDGFRFDKATQVTVDAQANFTQFLRQCAKKYGKDNFFLPGEVTGGNTFGSIYFGRGREPQMVPENNTVAVTLTSDSNSSLFLREPGKNALDAAAFHYSIYRSLTRFLGMDGNLTAGYDVPVNFVDTWNTILSTNDLVNANTGEFDPRHMYGTSNQDVFRWPGIENGVDKMLMALYVTTLYMPGIPLLLWGEEQAFYVLDSTADNYLFGRQAMSAAHAWQDHGCYKLGSSQYYDFPVDALNTGCLDDSVSLDHRDPTHPVRNIIKSMYYLREQYPVLNDGYLLDSLSNQTHYIYLPGSNGTPTETGMWSVLRDQWFAKVQDLGGEAKGGNQSVWLVYSNDNRTVNYAFDCHDDDGGALIAPFAAGTTVKNLLSPYDTLKLVNSTKKLGIDNSRDFNGCLEQLQMGPWDYRAYVPEGQWIAPPPMMTKFVPGHDARILSTVQPGQQEKVDIEFQFSQEMDCDSISQNLVVNSSTSDAITAQLDNSTVTCGPIPAGSPTYIGQVMSTWSWKGTLIDVSNGVHTVTVSNATTPNDTSTGSVDRVMFRIGQADNVMVFPRTANYSAEVLLKDPSTGDLSVNQKAAGADMWRYSLTWGSLWSNWTAYDGTNSTLAAQPWSGTNQQKWKGDHVMLQYWSRMTGSSDYVQHGDVASQKTPPRRFPHLFAEGPFNQFGFDGGLHNSFDQDSDGTWKFHLMTEWPSHFQVNVWGMNPDGQPDQTFIYGDVDNDTVLDRLPPDALAPPVVNMSQLPPSPYLAYEMRLTDGVNKFQRVPVGSRLIQILVFSLLWALPVLTGAVSIWAYMGAFYGVKFNKIGLGKAKIPTFGLFRRKARFQKLAGDDYAEDHKLRPLFLNKSRNTSAVSLAPPTSVTSTKRRKVIIATMEYDIEDWSIKIKIGGLGVMAQLMGKSLEHQDLIWVVPCVGGVDYPVDQPAEPMTVTILGSPYEILVQYHQLKNITYVLLDAPVFRQQTKNEPYPPRMDDLDSAIYYSAWNACIAETVRRFQPDIYHINDYHGAAAPLYLLPETIPACLSLHNAEFQGLWPMRNLQESSEVCRVYNLDPDIVQKYVQFGEVFNLLHAGASYLRVHQKGFGAVGVSNKYGARSFARYPIFWGLKEIGKLPNPDPSDTAPWSREEEENQVITVDPKYEASRADLRKQAQEWAGLNVDPKAELFTFVGRWSNQKGVDLIADVFPSILEKHPKVQLICVGPVIDLYGKFAALKLGEMMKKYPKRVFSKPEFTALPPYIFSGSEFALIPSRDEPFGLVAVEFGRKGALGVGARVGGLGQMPGWWFTVESTTTSHMIHQFKSAIEDALNSKTEVRAMMRARSAKQRFPVAKWVEDLDILQSTAIKIHHEQNSGNRRSSKAMSLMPTRESEMVGARSRNNSPDRHSIYESAPEQTLQPQQATGLSRNLSLGSRRGPGHRPSRFTINIEPSTPIGPRIEEEDEDDASLYSNHDEYTISREEADAATMAERERSLQALEGGRGDSLPAHPLPTAERGRGASRRGGNDSGPSRSPSPAAGERLLAADEERGRSRSPARQSLFVDTGDDRGRSRSPVARDSLLVVDDPRRRSTSQFSVASRASMSSMLDLSEVKGDKTDFNLQKVELSFNDTTGEYYNKFEQMLQNLNGKTSEKDLCIEEYLVESEKAWFKKYRDAKLGRSRDPSPAAGAHVTKRQSRASVYSNPEENDSEDAVSVGEGDRMEDFLLGENYHRPSIIKRWMQTRIGDWPIYSLFLALGQIIAANSYQITLLTGGEEAGPELLYIIGGIYIVTSGVWWVMFRTLKARWVLSVPFIFYGLAFAFVGFAPFLPKGAGRSWMRNVADGMYTAASSSGSLFFTLNFGDEGGSPIKTWVFRACIIQGTQNIYTTALFYWGRTITQATATSKAEVDILSSSKVFSAVTLPLAGLCWLISLLLFTSLPAYYQQQPGKIPSFYHSLLRRKLIFWFFAAVLLQNYFLSAPYGRNWNYLWSSNYAPQWTIALLVLVFFLFVWIALLFIFSKLSRAHSWILPIFAIGLGAPRWAQMLWGTSGFGLWVPWMPGGPVAGALAGRTLWLWLGVLDAVQGVGFGMMLLQTLTRIHIGVTLVSSQILGAAVTMVAKATAPDRDGPGDVFPDFSRGVVQGISKPWFWIALGAQVVIPVGFFMFFRKEQLSKP</sequence>
<evidence type="ECO:0000313" key="1">
    <source>
        <dbReference type="EMBL" id="KAK8215194.1"/>
    </source>
</evidence>
<accession>A0ACC3SJ89</accession>